<evidence type="ECO:0000313" key="4">
    <source>
        <dbReference type="EMBL" id="TWF91461.1"/>
    </source>
</evidence>
<name>A0A561TWH3_9ACTN</name>
<dbReference type="Gene3D" id="3.40.50.1820">
    <property type="entry name" value="alpha/beta hydrolase"/>
    <property type="match status" value="1"/>
</dbReference>
<comment type="caution">
    <text evidence="4">The sequence shown here is derived from an EMBL/GenBank/DDBJ whole genome shotgun (WGS) entry which is preliminary data.</text>
</comment>
<dbReference type="SUPFAM" id="SSF53474">
    <property type="entry name" value="alpha/beta-Hydrolases"/>
    <property type="match status" value="1"/>
</dbReference>
<dbReference type="Pfam" id="PF07859">
    <property type="entry name" value="Abhydrolase_3"/>
    <property type="match status" value="1"/>
</dbReference>
<feature type="domain" description="Alpha/beta hydrolase fold-3" evidence="3">
    <location>
        <begin position="113"/>
        <end position="309"/>
    </location>
</feature>
<sequence>MTGSHPPVTVPERQVPVPGTLSAPAQAVIAMGNPLTPKPWPPLDDREAVQAFIAERDAMIPQGSAGPMVASCYGTADTGVQCETERIELDNVGVYQAVPEGIAADDRRVYLVIHGAWISGGGELARTGAAMTAGALGARTWAVDYRMPPFHPFPTPLDDCLTAYRALLEKHRPEEIIIGGMSGGANLTVATILRARDEGLPLPAAAVVNTPPIDLTKAGDTHHTNEGLDISYSADELEIVFQLYTNGHDRRDPYVSPLFGDFAKGFPPTILTTGTRDFLLSDTVRLHRKLLTAGVPAELHVWEGAPHFMFLGMAPEDHERAAQVRQFCERQWGGAA</sequence>
<dbReference type="OrthoDB" id="128186at2"/>
<dbReference type="InterPro" id="IPR029058">
    <property type="entry name" value="AB_hydrolase_fold"/>
</dbReference>
<protein>
    <submittedName>
        <fullName evidence="4">Acetyl esterase/lipase</fullName>
    </submittedName>
</protein>
<reference evidence="4 5" key="1">
    <citation type="submission" date="2019-06" db="EMBL/GenBank/DDBJ databases">
        <title>Sequencing the genomes of 1000 actinobacteria strains.</title>
        <authorList>
            <person name="Klenk H.-P."/>
        </authorList>
    </citation>
    <scope>NUCLEOTIDE SEQUENCE [LARGE SCALE GENOMIC DNA]</scope>
    <source>
        <strain evidence="4 5">DSM 44826</strain>
    </source>
</reference>
<evidence type="ECO:0000313" key="5">
    <source>
        <dbReference type="Proteomes" id="UP000317940"/>
    </source>
</evidence>
<dbReference type="PANTHER" id="PTHR48081">
    <property type="entry name" value="AB HYDROLASE SUPERFAMILY PROTEIN C4A8.06C"/>
    <property type="match status" value="1"/>
</dbReference>
<accession>A0A561TWH3</accession>
<dbReference type="AlphaFoldDB" id="A0A561TWH3"/>
<dbReference type="PANTHER" id="PTHR48081:SF30">
    <property type="entry name" value="ACETYL-HYDROLASE LIPR-RELATED"/>
    <property type="match status" value="1"/>
</dbReference>
<evidence type="ECO:0000259" key="3">
    <source>
        <dbReference type="Pfam" id="PF07859"/>
    </source>
</evidence>
<dbReference type="Proteomes" id="UP000317940">
    <property type="component" value="Unassembled WGS sequence"/>
</dbReference>
<evidence type="ECO:0000256" key="1">
    <source>
        <dbReference type="ARBA" id="ARBA00010515"/>
    </source>
</evidence>
<evidence type="ECO:0000256" key="2">
    <source>
        <dbReference type="ARBA" id="ARBA00022801"/>
    </source>
</evidence>
<gene>
    <name evidence="4" type="ORF">FHX73_12576</name>
</gene>
<dbReference type="InterPro" id="IPR050300">
    <property type="entry name" value="GDXG_lipolytic_enzyme"/>
</dbReference>
<dbReference type="InterPro" id="IPR013094">
    <property type="entry name" value="AB_hydrolase_3"/>
</dbReference>
<organism evidence="4 5">
    <name type="scientific">Kitasatospora viridis</name>
    <dbReference type="NCBI Taxonomy" id="281105"/>
    <lineage>
        <taxon>Bacteria</taxon>
        <taxon>Bacillati</taxon>
        <taxon>Actinomycetota</taxon>
        <taxon>Actinomycetes</taxon>
        <taxon>Kitasatosporales</taxon>
        <taxon>Streptomycetaceae</taxon>
        <taxon>Kitasatospora</taxon>
    </lineage>
</organism>
<dbReference type="RefSeq" id="WP_145909054.1">
    <property type="nucleotide sequence ID" value="NZ_BAAAMZ010000010.1"/>
</dbReference>
<keyword evidence="2" id="KW-0378">Hydrolase</keyword>
<comment type="similarity">
    <text evidence="1">Belongs to the 'GDXG' lipolytic enzyme family.</text>
</comment>
<dbReference type="EMBL" id="VIWT01000002">
    <property type="protein sequence ID" value="TWF91461.1"/>
    <property type="molecule type" value="Genomic_DNA"/>
</dbReference>
<keyword evidence="5" id="KW-1185">Reference proteome</keyword>
<dbReference type="GO" id="GO:0004806">
    <property type="term" value="F:triacylglycerol lipase activity"/>
    <property type="evidence" value="ECO:0007669"/>
    <property type="project" value="TreeGrafter"/>
</dbReference>
<proteinExistence type="inferred from homology"/>